<dbReference type="PANTHER" id="PTHR10192">
    <property type="entry name" value="MOLYBDOPTERIN BIOSYNTHESIS PROTEIN"/>
    <property type="match status" value="1"/>
</dbReference>
<dbReference type="EMBL" id="CP013979">
    <property type="protein sequence ID" value="ANJ28234.1"/>
    <property type="molecule type" value="Genomic_DNA"/>
</dbReference>
<dbReference type="Gene3D" id="2.40.340.10">
    <property type="entry name" value="MoeA, C-terminal, domain IV"/>
    <property type="match status" value="1"/>
</dbReference>
<dbReference type="InterPro" id="IPR036688">
    <property type="entry name" value="MoeA_C_domain_IV_sf"/>
</dbReference>
<evidence type="ECO:0000313" key="9">
    <source>
        <dbReference type="EMBL" id="ANJ28234.1"/>
    </source>
</evidence>
<name>A0A191WJ84_9MICO</name>
<dbReference type="Gene3D" id="2.170.190.11">
    <property type="entry name" value="Molybdopterin biosynthesis moea protein, domain 3"/>
    <property type="match status" value="1"/>
</dbReference>
<dbReference type="SUPFAM" id="SSF53218">
    <property type="entry name" value="Molybdenum cofactor biosynthesis proteins"/>
    <property type="match status" value="1"/>
</dbReference>
<dbReference type="GO" id="GO:0006777">
    <property type="term" value="P:Mo-molybdopterin cofactor biosynthetic process"/>
    <property type="evidence" value="ECO:0007669"/>
    <property type="project" value="UniProtKB-UniRule"/>
</dbReference>
<protein>
    <recommendedName>
        <fullName evidence="7">Molybdopterin molybdenumtransferase</fullName>
        <ecNumber evidence="7">2.10.1.1</ecNumber>
    </recommendedName>
</protein>
<dbReference type="InterPro" id="IPR005111">
    <property type="entry name" value="MoeA_C_domain_IV"/>
</dbReference>
<keyword evidence="4 7" id="KW-0500">Molybdenum</keyword>
<dbReference type="SUPFAM" id="SSF63867">
    <property type="entry name" value="MoeA C-terminal domain-like"/>
    <property type="match status" value="1"/>
</dbReference>
<dbReference type="SUPFAM" id="SSF63882">
    <property type="entry name" value="MoeA N-terminal region -like"/>
    <property type="match status" value="1"/>
</dbReference>
<dbReference type="RefSeq" id="WP_067879940.1">
    <property type="nucleotide sequence ID" value="NZ_CP013979.1"/>
</dbReference>
<reference evidence="9 10" key="1">
    <citation type="journal article" date="2016" name="Int. J. Syst. Evol. Microbiol.">
        <title>Agromyces aureus sp. nov., isolated from the rhizosphere of Salix caprea L. grown in a heavy-metal-contaminated soil.</title>
        <authorList>
            <person name="Corretto E."/>
            <person name="Antonielli L."/>
            <person name="Sessitsch A."/>
            <person name="Compant S."/>
            <person name="Gorfer M."/>
            <person name="Kuffner M."/>
            <person name="Brader G."/>
        </authorList>
    </citation>
    <scope>NUCLEOTIDE SEQUENCE [LARGE SCALE GENOMIC DNA]</scope>
    <source>
        <strain evidence="9 10">AR33</strain>
    </source>
</reference>
<evidence type="ECO:0000256" key="2">
    <source>
        <dbReference type="ARBA" id="ARBA00005046"/>
    </source>
</evidence>
<evidence type="ECO:0000313" key="10">
    <source>
        <dbReference type="Proteomes" id="UP000078437"/>
    </source>
</evidence>
<comment type="catalytic activity">
    <reaction evidence="6">
        <text>adenylyl-molybdopterin + molybdate = Mo-molybdopterin + AMP + H(+)</text>
        <dbReference type="Rhea" id="RHEA:35047"/>
        <dbReference type="ChEBI" id="CHEBI:15378"/>
        <dbReference type="ChEBI" id="CHEBI:36264"/>
        <dbReference type="ChEBI" id="CHEBI:62727"/>
        <dbReference type="ChEBI" id="CHEBI:71302"/>
        <dbReference type="ChEBI" id="CHEBI:456215"/>
        <dbReference type="EC" id="2.10.1.1"/>
    </reaction>
</comment>
<keyword evidence="5 7" id="KW-0501">Molybdenum cofactor biosynthesis</keyword>
<dbReference type="InterPro" id="IPR005110">
    <property type="entry name" value="MoeA_linker/N"/>
</dbReference>
<keyword evidence="7" id="KW-0479">Metal-binding</keyword>
<dbReference type="InterPro" id="IPR001453">
    <property type="entry name" value="MoaB/Mog_dom"/>
</dbReference>
<dbReference type="Pfam" id="PF03454">
    <property type="entry name" value="MoeA_C"/>
    <property type="match status" value="1"/>
</dbReference>
<dbReference type="FunFam" id="2.170.190.11:FF:000001">
    <property type="entry name" value="Molybdopterin molybdenumtransferase"/>
    <property type="match status" value="1"/>
</dbReference>
<dbReference type="KEGG" id="agy:ATC03_17510"/>
<evidence type="ECO:0000256" key="6">
    <source>
        <dbReference type="ARBA" id="ARBA00047317"/>
    </source>
</evidence>
<dbReference type="GO" id="GO:0005829">
    <property type="term" value="C:cytosol"/>
    <property type="evidence" value="ECO:0007669"/>
    <property type="project" value="TreeGrafter"/>
</dbReference>
<evidence type="ECO:0000256" key="3">
    <source>
        <dbReference type="ARBA" id="ARBA00010763"/>
    </source>
</evidence>
<comment type="cofactor">
    <cofactor evidence="7">
        <name>Mg(2+)</name>
        <dbReference type="ChEBI" id="CHEBI:18420"/>
    </cofactor>
</comment>
<feature type="domain" description="MoaB/Mog" evidence="8">
    <location>
        <begin position="194"/>
        <end position="331"/>
    </location>
</feature>
<dbReference type="Pfam" id="PF03453">
    <property type="entry name" value="MoeA_N"/>
    <property type="match status" value="1"/>
</dbReference>
<comment type="function">
    <text evidence="1 7">Catalyzes the insertion of molybdate into adenylated molybdopterin with the concomitant release of AMP.</text>
</comment>
<gene>
    <name evidence="9" type="ORF">ATC03_17510</name>
</gene>
<dbReference type="Gene3D" id="3.40.980.10">
    <property type="entry name" value="MoaB/Mog-like domain"/>
    <property type="match status" value="1"/>
</dbReference>
<evidence type="ECO:0000256" key="4">
    <source>
        <dbReference type="ARBA" id="ARBA00022505"/>
    </source>
</evidence>
<dbReference type="UniPathway" id="UPA00344"/>
<dbReference type="CDD" id="cd00887">
    <property type="entry name" value="MoeA"/>
    <property type="match status" value="1"/>
</dbReference>
<comment type="similarity">
    <text evidence="3 7">Belongs to the MoeA family.</text>
</comment>
<dbReference type="Gene3D" id="3.90.105.10">
    <property type="entry name" value="Molybdopterin biosynthesis moea protein, domain 2"/>
    <property type="match status" value="1"/>
</dbReference>
<comment type="pathway">
    <text evidence="2 7">Cofactor biosynthesis; molybdopterin biosynthesis.</text>
</comment>
<accession>A0A191WJ84</accession>
<dbReference type="InterPro" id="IPR038987">
    <property type="entry name" value="MoeA-like"/>
</dbReference>
<dbReference type="GO" id="GO:0046872">
    <property type="term" value="F:metal ion binding"/>
    <property type="evidence" value="ECO:0007669"/>
    <property type="project" value="UniProtKB-UniRule"/>
</dbReference>
<dbReference type="AlphaFoldDB" id="A0A191WJ84"/>
<dbReference type="Pfam" id="PF00994">
    <property type="entry name" value="MoCF_biosynth"/>
    <property type="match status" value="1"/>
</dbReference>
<dbReference type="InterPro" id="IPR036135">
    <property type="entry name" value="MoeA_linker/N_sf"/>
</dbReference>
<sequence>MSARPSVEEHASFVRSLLSGLGARPTERVPVAEALGRITASPVESPIALPPFRNAQMDGFAVRAEDVAGATDAPVTLPVVGEVAAAPGLPAPLAPGTAVRIMTGAPVPEGADAVVPVEDTETGDGSGGADVGGAGAVRILRSRAAGEYVREAGSDLAAGDDVLPPGLKLGSRHLAAAAASGLTELLVRERVRVAVVSTGSELVAPGAELGAGEIPDANGVALAAAVRAAGAVVVFEARVRDEVEQLRLRLDAARDAGAELVITSGGISQGAYEVVRELLEPLGAWVGAVAMQPGGPQAAAAYRGMPVIGFPGNPVSAQLSFELFVAPTLRAIAGLPAASVESIPLAEPLVSIAGRRQYRRGRRDAQGRAVAIGGPGSHLVAALAASDLLIVVPEDVTELAAGERVETIAL</sequence>
<reference evidence="10" key="2">
    <citation type="submission" date="2016-01" db="EMBL/GenBank/DDBJ databases">
        <title>Complete genome sequence of Agromyces aureus AR33T and comparison with related organisms.</title>
        <authorList>
            <person name="Corretto E."/>
            <person name="Antonielli L."/>
            <person name="Sessitsch A."/>
            <person name="Brader G."/>
        </authorList>
    </citation>
    <scope>NUCLEOTIDE SEQUENCE [LARGE SCALE GENOMIC DNA]</scope>
    <source>
        <strain evidence="10">AR33</strain>
    </source>
</reference>
<dbReference type="SMART" id="SM00852">
    <property type="entry name" value="MoCF_biosynth"/>
    <property type="match status" value="1"/>
</dbReference>
<keyword evidence="7" id="KW-0460">Magnesium</keyword>
<dbReference type="OrthoDB" id="9804758at2"/>
<proteinExistence type="inferred from homology"/>
<keyword evidence="10" id="KW-1185">Reference proteome</keyword>
<keyword evidence="7" id="KW-0808">Transferase</keyword>
<dbReference type="GO" id="GO:0061599">
    <property type="term" value="F:molybdopterin molybdotransferase activity"/>
    <property type="evidence" value="ECO:0007669"/>
    <property type="project" value="UniProtKB-UniRule"/>
</dbReference>
<dbReference type="EC" id="2.10.1.1" evidence="7"/>
<organism evidence="9 10">
    <name type="scientific">Agromyces aureus</name>
    <dbReference type="NCBI Taxonomy" id="453304"/>
    <lineage>
        <taxon>Bacteria</taxon>
        <taxon>Bacillati</taxon>
        <taxon>Actinomycetota</taxon>
        <taxon>Actinomycetes</taxon>
        <taxon>Micrococcales</taxon>
        <taxon>Microbacteriaceae</taxon>
        <taxon>Agromyces</taxon>
    </lineage>
</organism>
<dbReference type="NCBIfam" id="NF045515">
    <property type="entry name" value="Glp_gephyrin"/>
    <property type="match status" value="1"/>
</dbReference>
<dbReference type="NCBIfam" id="TIGR00177">
    <property type="entry name" value="molyb_syn"/>
    <property type="match status" value="1"/>
</dbReference>
<evidence type="ECO:0000256" key="1">
    <source>
        <dbReference type="ARBA" id="ARBA00002901"/>
    </source>
</evidence>
<evidence type="ECO:0000259" key="8">
    <source>
        <dbReference type="SMART" id="SM00852"/>
    </source>
</evidence>
<dbReference type="PANTHER" id="PTHR10192:SF5">
    <property type="entry name" value="GEPHYRIN"/>
    <property type="match status" value="1"/>
</dbReference>
<dbReference type="STRING" id="453304.ATC03_17510"/>
<dbReference type="InterPro" id="IPR036425">
    <property type="entry name" value="MoaB/Mog-like_dom_sf"/>
</dbReference>
<evidence type="ECO:0000256" key="5">
    <source>
        <dbReference type="ARBA" id="ARBA00023150"/>
    </source>
</evidence>
<evidence type="ECO:0000256" key="7">
    <source>
        <dbReference type="RuleBase" id="RU365090"/>
    </source>
</evidence>
<dbReference type="Proteomes" id="UP000078437">
    <property type="component" value="Chromosome"/>
</dbReference>